<comment type="similarity">
    <text evidence="2">Belongs to the glycosyl hydrolase 8 (cellulase D) family.</text>
</comment>
<dbReference type="Pfam" id="PF01270">
    <property type="entry name" value="Glyco_hydro_8"/>
    <property type="match status" value="1"/>
</dbReference>
<evidence type="ECO:0000256" key="7">
    <source>
        <dbReference type="ARBA" id="ARBA00023326"/>
    </source>
</evidence>
<evidence type="ECO:0000256" key="3">
    <source>
        <dbReference type="ARBA" id="ARBA00012601"/>
    </source>
</evidence>
<dbReference type="Pfam" id="PF06452">
    <property type="entry name" value="CBM9_1"/>
    <property type="match status" value="1"/>
</dbReference>
<feature type="domain" description="Ig-like" evidence="9">
    <location>
        <begin position="820"/>
        <end position="893"/>
    </location>
</feature>
<dbReference type="Pfam" id="PF19081">
    <property type="entry name" value="Ig_7"/>
    <property type="match status" value="7"/>
</dbReference>
<dbReference type="InterPro" id="IPR044023">
    <property type="entry name" value="Ig_7"/>
</dbReference>
<dbReference type="InterPro" id="IPR026444">
    <property type="entry name" value="Secre_tail"/>
</dbReference>
<dbReference type="GO" id="GO:0008810">
    <property type="term" value="F:cellulase activity"/>
    <property type="evidence" value="ECO:0007669"/>
    <property type="project" value="UniProtKB-EC"/>
</dbReference>
<evidence type="ECO:0000256" key="5">
    <source>
        <dbReference type="ARBA" id="ARBA00023001"/>
    </source>
</evidence>
<proteinExistence type="inferred from homology"/>
<dbReference type="EMBL" id="BBLT01000002">
    <property type="protein sequence ID" value="GAL84355.1"/>
    <property type="molecule type" value="Genomic_DNA"/>
</dbReference>
<dbReference type="SUPFAM" id="SSF49344">
    <property type="entry name" value="CBD9-like"/>
    <property type="match status" value="1"/>
</dbReference>
<reference evidence="10 11" key="1">
    <citation type="submission" date="2014-09" db="EMBL/GenBank/DDBJ databases">
        <title>Sporocytophaga myxococcoides PG-01 genome sequencing.</title>
        <authorList>
            <person name="Liu L."/>
            <person name="Gao P.J."/>
            <person name="Chen G.J."/>
            <person name="Wang L.S."/>
        </authorList>
    </citation>
    <scope>NUCLEOTIDE SEQUENCE [LARGE SCALE GENOMIC DNA]</scope>
    <source>
        <strain evidence="10 11">PG-01</strain>
    </source>
</reference>
<evidence type="ECO:0000256" key="4">
    <source>
        <dbReference type="ARBA" id="ARBA00022801"/>
    </source>
</evidence>
<name>A0A098LBR0_9BACT</name>
<feature type="domain" description="Ig-like" evidence="9">
    <location>
        <begin position="742"/>
        <end position="815"/>
    </location>
</feature>
<dbReference type="InterPro" id="IPR008928">
    <property type="entry name" value="6-hairpin_glycosidase_sf"/>
</dbReference>
<evidence type="ECO:0000259" key="9">
    <source>
        <dbReference type="Pfam" id="PF19081"/>
    </source>
</evidence>
<sequence length="1334" mass="139142">MRYSKIEKIIYVFVAIMLTSNVGQTQINTPSGATKPFGSNASYAYGMMPSNLPTTGSYGKASEIASIYNQWKTDYVENCGSDRARVKFDNTSQTVSEGIGYGMLLAAYAADKDLFNRLWAYYKSHRNANGVMHWRIDGCNSVSGQNGATDAELDAAMALIVANYQWPNTTSPHPYKSDAVALINAIKNHEINKSDGTFENGDMWKPACRNPSYQAPGYARVFKVFMAENGNADNAFWDNVVAKTEGLLINNAHSSSGLATNWCTPQGPPSDACSGSGTRPDKFGFDACRAPWRQATNYIWFGSSGMQTIINKQADLWIGKGGAGSVQGGDNMNHDGSGSGYHNSAFVGMVGAMSLAASNTSAHQSFCNAMYSENKNSNLAPNYFSKILQMIGLFVQTGNFWNPYQAGGTNNESPTVSLTSPPGNITVCLGAGISLAANATDSDGTISKVEFYNGTTLITSITSSPYSYNWTNAPAGTLTVTAKAYDNNNAVTTSASRTITVNNSPAAPGVTANVNYCLGASASALTATGTSLKWYTQATGGTSSTTAPTPSTTSAGTQTYYVSQTTNGCESSRASITVTVSQATAPTVTSPINYCQGATASALTATGNSLKWYTQATGGTSSTTAPTPSTTSTGTQTYYVSQTIGGCESPRASITVNVSQLPVAPVATSSISYCQGATASALTASGASLKWYTVATGGTSSTTAPVPTTTVAGTQTFYVSQSSGGCEGPRASITVTVIQSSAPVVTSSISYCLGATASALTATGTSLKWYTVPSGGTSSGTAPIPSTASAGTQTYYVSQTSGNCESPRAAITVTVIQTAVPVVTSQVNYCQGTPASPLTASGTSLKWYTAATGGTSSTTAPTPSTTNTGTQNYWVSQTGNGCESPRAQITVSVGAATAAPTVVSPISYCQGVTSTALNASGTNLKWYTSATGGTGSAVAPTPSTQVAGTTSYYVSQTGSGCESARTEIKVTIKAAPSAPSVQTPIVYGLSELSIPLTASGTNLKWYTTQTGGTGLAVAPTPSTTAVGTTTYYVSQTNAEGCESSRAAIVVNVLDLLPVYRAAAAPVIDGEEDDIWSSAVEKNISKVILPTVSSTADLSGTFKVLWNDQYFYLLADITDDVKISDSDPVYEDDGVELFFDIGNNKTSTYQNNDVQYTFRWNSTTVSSNPAGRSVAGINYSMKATTTGYVFEVRIPWSSLQASPLAGQLHGFDIHINDDDNGGGRDGKMSWTSVNDDAWQNPSLFGTMLLKELPVVAGIPNGNISGLKYYPNPFSNFVEIEGLSGEVSYSLVNINGQTVQSGKTTGKINTDCIPGVYSLILNLDSGNQYIKLVKVD</sequence>
<dbReference type="CDD" id="cd09619">
    <property type="entry name" value="CBM9_like_4"/>
    <property type="match status" value="1"/>
</dbReference>
<dbReference type="EC" id="3.2.1.4" evidence="3"/>
<dbReference type="Gene3D" id="2.60.40.1190">
    <property type="match status" value="1"/>
</dbReference>
<dbReference type="Gene3D" id="1.50.10.10">
    <property type="match status" value="1"/>
</dbReference>
<evidence type="ECO:0000313" key="10">
    <source>
        <dbReference type="EMBL" id="GAL84355.1"/>
    </source>
</evidence>
<evidence type="ECO:0000256" key="1">
    <source>
        <dbReference type="ARBA" id="ARBA00000966"/>
    </source>
</evidence>
<keyword evidence="6 10" id="KW-0326">Glycosidase</keyword>
<keyword evidence="5" id="KW-0136">Cellulose degradation</keyword>
<feature type="domain" description="Ig-like" evidence="9">
    <location>
        <begin position="585"/>
        <end position="659"/>
    </location>
</feature>
<dbReference type="Proteomes" id="UP000030185">
    <property type="component" value="Unassembled WGS sequence"/>
</dbReference>
<feature type="domain" description="Ig-like" evidence="9">
    <location>
        <begin position="976"/>
        <end position="1052"/>
    </location>
</feature>
<feature type="domain" description="Ig-like" evidence="9">
    <location>
        <begin position="662"/>
        <end position="737"/>
    </location>
</feature>
<dbReference type="Pfam" id="PF17957">
    <property type="entry name" value="Big_7"/>
    <property type="match status" value="1"/>
</dbReference>
<keyword evidence="4" id="KW-0378">Hydrolase</keyword>
<evidence type="ECO:0000259" key="8">
    <source>
        <dbReference type="Pfam" id="PF06452"/>
    </source>
</evidence>
<dbReference type="OrthoDB" id="9805017at2"/>
<evidence type="ECO:0000256" key="2">
    <source>
        <dbReference type="ARBA" id="ARBA00009209"/>
    </source>
</evidence>
<comment type="catalytic activity">
    <reaction evidence="1">
        <text>Endohydrolysis of (1-&gt;4)-beta-D-glucosidic linkages in cellulose, lichenin and cereal beta-D-glucans.</text>
        <dbReference type="EC" id="3.2.1.4"/>
    </reaction>
</comment>
<dbReference type="InterPro" id="IPR012341">
    <property type="entry name" value="6hp_glycosidase-like_sf"/>
</dbReference>
<dbReference type="PRINTS" id="PR00735">
    <property type="entry name" value="GLHYDRLASE8"/>
</dbReference>
<keyword evidence="7" id="KW-0119">Carbohydrate metabolism</keyword>
<dbReference type="GO" id="GO:0030245">
    <property type="term" value="P:cellulose catabolic process"/>
    <property type="evidence" value="ECO:0007669"/>
    <property type="project" value="UniProtKB-KW"/>
</dbReference>
<accession>A0A098LBR0</accession>
<keyword evidence="11" id="KW-1185">Reference proteome</keyword>
<dbReference type="SUPFAM" id="SSF48208">
    <property type="entry name" value="Six-hairpin glycosidases"/>
    <property type="match status" value="1"/>
</dbReference>
<dbReference type="NCBIfam" id="TIGR04183">
    <property type="entry name" value="Por_Secre_tail"/>
    <property type="match status" value="1"/>
</dbReference>
<dbReference type="RefSeq" id="WP_052430015.1">
    <property type="nucleotide sequence ID" value="NZ_BBLT01000002.1"/>
</dbReference>
<dbReference type="InterPro" id="IPR010502">
    <property type="entry name" value="Carb-bd_dom_fam9"/>
</dbReference>
<dbReference type="GO" id="GO:0030246">
    <property type="term" value="F:carbohydrate binding"/>
    <property type="evidence" value="ECO:0007669"/>
    <property type="project" value="InterPro"/>
</dbReference>
<protein>
    <recommendedName>
        <fullName evidence="3">cellulase</fullName>
        <ecNumber evidence="3">3.2.1.4</ecNumber>
    </recommendedName>
</protein>
<dbReference type="Gene3D" id="2.60.40.10">
    <property type="entry name" value="Immunoglobulins"/>
    <property type="match status" value="1"/>
</dbReference>
<comment type="caution">
    <text evidence="10">The sequence shown here is derived from an EMBL/GenBank/DDBJ whole genome shotgun (WGS) entry which is preliminary data.</text>
</comment>
<dbReference type="InterPro" id="IPR013783">
    <property type="entry name" value="Ig-like_fold"/>
</dbReference>
<dbReference type="InterPro" id="IPR002037">
    <property type="entry name" value="Glyco_hydro_8"/>
</dbReference>
<feature type="domain" description="Carbohydrate-binding" evidence="8">
    <location>
        <begin position="1067"/>
        <end position="1250"/>
    </location>
</feature>
<dbReference type="eggNOG" id="COG3405">
    <property type="taxonomic scope" value="Bacteria"/>
</dbReference>
<evidence type="ECO:0000313" key="11">
    <source>
        <dbReference type="Proteomes" id="UP000030185"/>
    </source>
</evidence>
<feature type="domain" description="Ig-like" evidence="9">
    <location>
        <begin position="505"/>
        <end position="581"/>
    </location>
</feature>
<dbReference type="STRING" id="153721.MYP_1583"/>
<evidence type="ECO:0000256" key="6">
    <source>
        <dbReference type="ARBA" id="ARBA00023295"/>
    </source>
</evidence>
<keyword evidence="7" id="KW-0624">Polysaccharide degradation</keyword>
<feature type="domain" description="Ig-like" evidence="9">
    <location>
        <begin position="898"/>
        <end position="972"/>
    </location>
</feature>
<gene>
    <name evidence="10" type="ORF">MYP_1583</name>
</gene>
<organism evidence="10 11">
    <name type="scientific">Sporocytophaga myxococcoides</name>
    <dbReference type="NCBI Taxonomy" id="153721"/>
    <lineage>
        <taxon>Bacteria</taxon>
        <taxon>Pseudomonadati</taxon>
        <taxon>Bacteroidota</taxon>
        <taxon>Cytophagia</taxon>
        <taxon>Cytophagales</taxon>
        <taxon>Cytophagaceae</taxon>
        <taxon>Sporocytophaga</taxon>
    </lineage>
</organism>